<comment type="caution">
    <text evidence="18">The sequence shown here is derived from an EMBL/GenBank/DDBJ whole genome shotgun (WGS) entry which is preliminary data.</text>
</comment>
<dbReference type="Proteomes" id="UP000230956">
    <property type="component" value="Unassembled WGS sequence"/>
</dbReference>
<comment type="similarity">
    <text evidence="2 17">Belongs to the UppP family.</text>
</comment>
<evidence type="ECO:0000256" key="17">
    <source>
        <dbReference type="HAMAP-Rule" id="MF_01006"/>
    </source>
</evidence>
<feature type="transmembrane region" description="Helical" evidence="17">
    <location>
        <begin position="87"/>
        <end position="108"/>
    </location>
</feature>
<keyword evidence="6 17" id="KW-0812">Transmembrane</keyword>
<sequence length="276" mass="30029">MNVIQAAILGIIQGLTEFLPISSSAHLVLFPLYMGWHVNPEANVTYDVIVHFGTLMAVLTFFYKDVSKLASALIKSIFERKIGNDPYRRMAWFLIIGTIPTGIVYLFIKKLLEDTLKTPSYVGIFLLITGVLLVAGERIGKRAESVNDLKTTDVVFIGFVQGLAILPGISRSGSTIAAGLFRGLTREEAARFSFLLSIPVIVAAALEKIKEVASAGVHGGELAILIAGFVTAAITGYFAIKYFLDYLKKHSLYVFALYCFALGATTIALTALKVLK</sequence>
<comment type="catalytic activity">
    <reaction evidence="16 17">
        <text>di-trans,octa-cis-undecaprenyl diphosphate + H2O = di-trans,octa-cis-undecaprenyl phosphate + phosphate + H(+)</text>
        <dbReference type="Rhea" id="RHEA:28094"/>
        <dbReference type="ChEBI" id="CHEBI:15377"/>
        <dbReference type="ChEBI" id="CHEBI:15378"/>
        <dbReference type="ChEBI" id="CHEBI:43474"/>
        <dbReference type="ChEBI" id="CHEBI:58405"/>
        <dbReference type="ChEBI" id="CHEBI:60392"/>
        <dbReference type="EC" id="3.6.1.27"/>
    </reaction>
</comment>
<evidence type="ECO:0000256" key="5">
    <source>
        <dbReference type="ARBA" id="ARBA00022475"/>
    </source>
</evidence>
<evidence type="ECO:0000256" key="16">
    <source>
        <dbReference type="ARBA" id="ARBA00047594"/>
    </source>
</evidence>
<dbReference type="GO" id="GO:0005886">
    <property type="term" value="C:plasma membrane"/>
    <property type="evidence" value="ECO:0007669"/>
    <property type="project" value="UniProtKB-SubCell"/>
</dbReference>
<accession>A0A2M7T7F6</accession>
<dbReference type="PANTHER" id="PTHR30622">
    <property type="entry name" value="UNDECAPRENYL-DIPHOSPHATASE"/>
    <property type="match status" value="1"/>
</dbReference>
<dbReference type="GO" id="GO:0050380">
    <property type="term" value="F:undecaprenyl-diphosphatase activity"/>
    <property type="evidence" value="ECO:0007669"/>
    <property type="project" value="UniProtKB-UniRule"/>
</dbReference>
<feature type="transmembrane region" description="Helical" evidence="17">
    <location>
        <begin position="189"/>
        <end position="207"/>
    </location>
</feature>
<keyword evidence="10 17" id="KW-1133">Transmembrane helix</keyword>
<keyword evidence="12 17" id="KW-0046">Antibiotic resistance</keyword>
<evidence type="ECO:0000313" key="18">
    <source>
        <dbReference type="EMBL" id="PIZ37807.1"/>
    </source>
</evidence>
<dbReference type="GO" id="GO:0071555">
    <property type="term" value="P:cell wall organization"/>
    <property type="evidence" value="ECO:0007669"/>
    <property type="project" value="UniProtKB-KW"/>
</dbReference>
<evidence type="ECO:0000256" key="3">
    <source>
        <dbReference type="ARBA" id="ARBA00012374"/>
    </source>
</evidence>
<evidence type="ECO:0000256" key="14">
    <source>
        <dbReference type="ARBA" id="ARBA00032707"/>
    </source>
</evidence>
<dbReference type="GO" id="GO:0009252">
    <property type="term" value="P:peptidoglycan biosynthetic process"/>
    <property type="evidence" value="ECO:0007669"/>
    <property type="project" value="UniProtKB-KW"/>
</dbReference>
<dbReference type="GO" id="GO:0008360">
    <property type="term" value="P:regulation of cell shape"/>
    <property type="evidence" value="ECO:0007669"/>
    <property type="project" value="UniProtKB-KW"/>
</dbReference>
<keyword evidence="13 17" id="KW-0961">Cell wall biogenesis/degradation</keyword>
<gene>
    <name evidence="17 18" type="primary">uppP</name>
    <name evidence="18" type="ORF">COY37_06870</name>
</gene>
<evidence type="ECO:0000256" key="9">
    <source>
        <dbReference type="ARBA" id="ARBA00022984"/>
    </source>
</evidence>
<dbReference type="AlphaFoldDB" id="A0A2M7T7F6"/>
<dbReference type="Pfam" id="PF02673">
    <property type="entry name" value="BacA"/>
    <property type="match status" value="1"/>
</dbReference>
<evidence type="ECO:0000256" key="13">
    <source>
        <dbReference type="ARBA" id="ARBA00023316"/>
    </source>
</evidence>
<feature type="transmembrane region" description="Helical" evidence="17">
    <location>
        <begin position="120"/>
        <end position="139"/>
    </location>
</feature>
<keyword evidence="5 17" id="KW-1003">Cell membrane</keyword>
<keyword evidence="9 17" id="KW-0573">Peptidoglycan synthesis</keyword>
<evidence type="ECO:0000313" key="19">
    <source>
        <dbReference type="Proteomes" id="UP000230956"/>
    </source>
</evidence>
<evidence type="ECO:0000256" key="10">
    <source>
        <dbReference type="ARBA" id="ARBA00022989"/>
    </source>
</evidence>
<dbReference type="GO" id="GO:0046677">
    <property type="term" value="P:response to antibiotic"/>
    <property type="evidence" value="ECO:0007669"/>
    <property type="project" value="UniProtKB-UniRule"/>
</dbReference>
<evidence type="ECO:0000256" key="6">
    <source>
        <dbReference type="ARBA" id="ARBA00022692"/>
    </source>
</evidence>
<feature type="transmembrane region" description="Helical" evidence="17">
    <location>
        <begin position="252"/>
        <end position="275"/>
    </location>
</feature>
<proteinExistence type="inferred from homology"/>
<protein>
    <recommendedName>
        <fullName evidence="4 17">Undecaprenyl-diphosphatase</fullName>
        <ecNumber evidence="3 17">3.6.1.27</ecNumber>
    </recommendedName>
    <alternativeName>
        <fullName evidence="15 17">Bacitracin resistance protein</fullName>
    </alternativeName>
    <alternativeName>
        <fullName evidence="14 17">Undecaprenyl pyrophosphate phosphatase</fullName>
    </alternativeName>
</protein>
<organism evidence="18 19">
    <name type="scientific">Candidatus Aquicultor secundus</name>
    <dbReference type="NCBI Taxonomy" id="1973895"/>
    <lineage>
        <taxon>Bacteria</taxon>
        <taxon>Bacillati</taxon>
        <taxon>Actinomycetota</taxon>
        <taxon>Candidatus Aquicultoria</taxon>
        <taxon>Candidatus Aquicultorales</taxon>
        <taxon>Candidatus Aquicultoraceae</taxon>
        <taxon>Candidatus Aquicultor</taxon>
    </lineage>
</organism>
<dbReference type="InterPro" id="IPR003824">
    <property type="entry name" value="UppP"/>
</dbReference>
<evidence type="ECO:0000256" key="4">
    <source>
        <dbReference type="ARBA" id="ARBA00021581"/>
    </source>
</evidence>
<reference evidence="19" key="1">
    <citation type="submission" date="2017-09" db="EMBL/GenBank/DDBJ databases">
        <title>Depth-based differentiation of microbial function through sediment-hosted aquifers and enrichment of novel symbionts in the deep terrestrial subsurface.</title>
        <authorList>
            <person name="Probst A.J."/>
            <person name="Ladd B."/>
            <person name="Jarett J.K."/>
            <person name="Geller-Mcgrath D.E."/>
            <person name="Sieber C.M.K."/>
            <person name="Emerson J.B."/>
            <person name="Anantharaman K."/>
            <person name="Thomas B.C."/>
            <person name="Malmstrom R."/>
            <person name="Stieglmeier M."/>
            <person name="Klingl A."/>
            <person name="Woyke T."/>
            <person name="Ryan C.M."/>
            <person name="Banfield J.F."/>
        </authorList>
    </citation>
    <scope>NUCLEOTIDE SEQUENCE [LARGE SCALE GENOMIC DNA]</scope>
</reference>
<evidence type="ECO:0000256" key="15">
    <source>
        <dbReference type="ARBA" id="ARBA00032932"/>
    </source>
</evidence>
<feature type="transmembrane region" description="Helical" evidence="17">
    <location>
        <begin position="151"/>
        <end position="169"/>
    </location>
</feature>
<comment type="miscellaneous">
    <text evidence="17">Bacitracin is thought to be involved in the inhibition of peptidoglycan synthesis by sequestering undecaprenyl diphosphate, thereby reducing the pool of lipid carrier available.</text>
</comment>
<name>A0A2M7T7F6_9ACTN</name>
<keyword evidence="7 17" id="KW-0378">Hydrolase</keyword>
<dbReference type="RefSeq" id="WP_286677409.1">
    <property type="nucleotide sequence ID" value="NZ_MNXI01000004.1"/>
</dbReference>
<keyword evidence="11 17" id="KW-0472">Membrane</keyword>
<dbReference type="EMBL" id="PFNG01000164">
    <property type="protein sequence ID" value="PIZ37807.1"/>
    <property type="molecule type" value="Genomic_DNA"/>
</dbReference>
<keyword evidence="8 17" id="KW-0133">Cell shape</keyword>
<feature type="transmembrane region" description="Helical" evidence="17">
    <location>
        <begin position="48"/>
        <end position="66"/>
    </location>
</feature>
<evidence type="ECO:0000256" key="2">
    <source>
        <dbReference type="ARBA" id="ARBA00010621"/>
    </source>
</evidence>
<dbReference type="HAMAP" id="MF_01006">
    <property type="entry name" value="Undec_diphosphatase"/>
    <property type="match status" value="1"/>
</dbReference>
<feature type="transmembrane region" description="Helical" evidence="17">
    <location>
        <begin position="219"/>
        <end position="240"/>
    </location>
</feature>
<comment type="subcellular location">
    <subcellularLocation>
        <location evidence="1 17">Cell membrane</location>
        <topology evidence="1 17">Multi-pass membrane protein</topology>
    </subcellularLocation>
</comment>
<dbReference type="NCBIfam" id="TIGR00753">
    <property type="entry name" value="undec_PP_bacA"/>
    <property type="match status" value="1"/>
</dbReference>
<dbReference type="PANTHER" id="PTHR30622:SF4">
    <property type="entry name" value="UNDECAPRENYL-DIPHOSPHATASE"/>
    <property type="match status" value="1"/>
</dbReference>
<evidence type="ECO:0000256" key="12">
    <source>
        <dbReference type="ARBA" id="ARBA00023251"/>
    </source>
</evidence>
<evidence type="ECO:0000256" key="11">
    <source>
        <dbReference type="ARBA" id="ARBA00023136"/>
    </source>
</evidence>
<evidence type="ECO:0000256" key="8">
    <source>
        <dbReference type="ARBA" id="ARBA00022960"/>
    </source>
</evidence>
<evidence type="ECO:0000256" key="1">
    <source>
        <dbReference type="ARBA" id="ARBA00004651"/>
    </source>
</evidence>
<dbReference type="EC" id="3.6.1.27" evidence="3 17"/>
<evidence type="ECO:0000256" key="7">
    <source>
        <dbReference type="ARBA" id="ARBA00022801"/>
    </source>
</evidence>
<comment type="function">
    <text evidence="17">Catalyzes the dephosphorylation of undecaprenyl diphosphate (UPP). Confers resistance to bacitracin.</text>
</comment>